<sequence>MRVLVVTTTFPQWSGDPRGRFILRHWEARATAGDTVRFLVPRTAWVRGALPSPCEVVRFAYAPTGLSSLTGQFGILENIRDKPWRALLVLPFVAALQRALQREIRAFCPDKIAAHMLLPCGWLAAEAARAARVPCELYGHGTDVDLLLRLPGPLREAALTALAQAESVALPSAEKLARVAAAWPGPPPLRVETMVGSVAEGPGPEEHVVADMSERAGNEVLFLGRLIKQKGVDDLLRAAALMPQRPRLAIAGDGPERRRLQGMAEGLRLDARFHGFVEGAEKEALYRRATLLCVPSREIGGLSEGAPLVIAEAKRYGLPVVATAVGGIPELMRDLYPETALVRPGAPQALAQALSQALAQGA</sequence>
<dbReference type="PANTHER" id="PTHR45947">
    <property type="entry name" value="SULFOQUINOVOSYL TRANSFERASE SQD2"/>
    <property type="match status" value="1"/>
</dbReference>
<evidence type="ECO:0000313" key="2">
    <source>
        <dbReference type="Proteomes" id="UP000199400"/>
    </source>
</evidence>
<dbReference type="OrthoDB" id="433681at2"/>
<dbReference type="Proteomes" id="UP000199400">
    <property type="component" value="Unassembled WGS sequence"/>
</dbReference>
<dbReference type="STRING" id="54.SAMN02745121_07060"/>
<dbReference type="AlphaFoldDB" id="A0A1I2G661"/>
<proteinExistence type="predicted"/>
<protein>
    <submittedName>
        <fullName evidence="1">Glycosyl transferases group 1</fullName>
    </submittedName>
</protein>
<gene>
    <name evidence="1" type="ORF">SAMN02745121_07060</name>
</gene>
<dbReference type="Gene3D" id="3.40.50.2000">
    <property type="entry name" value="Glycogen Phosphorylase B"/>
    <property type="match status" value="2"/>
</dbReference>
<name>A0A1I2G661_9BACT</name>
<dbReference type="EMBL" id="FOMX01000030">
    <property type="protein sequence ID" value="SFF12619.1"/>
    <property type="molecule type" value="Genomic_DNA"/>
</dbReference>
<dbReference type="InterPro" id="IPR050194">
    <property type="entry name" value="Glycosyltransferase_grp1"/>
</dbReference>
<accession>A0A1I2G661</accession>
<dbReference type="GO" id="GO:0016757">
    <property type="term" value="F:glycosyltransferase activity"/>
    <property type="evidence" value="ECO:0007669"/>
    <property type="project" value="TreeGrafter"/>
</dbReference>
<reference evidence="2" key="1">
    <citation type="submission" date="2016-10" db="EMBL/GenBank/DDBJ databases">
        <authorList>
            <person name="Varghese N."/>
            <person name="Submissions S."/>
        </authorList>
    </citation>
    <scope>NUCLEOTIDE SEQUENCE [LARGE SCALE GENOMIC DNA]</scope>
    <source>
        <strain evidence="2">ATCC 25963</strain>
    </source>
</reference>
<dbReference type="PANTHER" id="PTHR45947:SF3">
    <property type="entry name" value="SULFOQUINOVOSYL TRANSFERASE SQD2"/>
    <property type="match status" value="1"/>
</dbReference>
<dbReference type="Pfam" id="PF13692">
    <property type="entry name" value="Glyco_trans_1_4"/>
    <property type="match status" value="1"/>
</dbReference>
<evidence type="ECO:0000313" key="1">
    <source>
        <dbReference type="EMBL" id="SFF12619.1"/>
    </source>
</evidence>
<dbReference type="RefSeq" id="WP_096325731.1">
    <property type="nucleotide sequence ID" value="NZ_FOMX01000030.1"/>
</dbReference>
<keyword evidence="1" id="KW-0808">Transferase</keyword>
<organism evidence="1 2">
    <name type="scientific">Nannocystis exedens</name>
    <dbReference type="NCBI Taxonomy" id="54"/>
    <lineage>
        <taxon>Bacteria</taxon>
        <taxon>Pseudomonadati</taxon>
        <taxon>Myxococcota</taxon>
        <taxon>Polyangia</taxon>
        <taxon>Nannocystales</taxon>
        <taxon>Nannocystaceae</taxon>
        <taxon>Nannocystis</taxon>
    </lineage>
</organism>
<keyword evidence="2" id="KW-1185">Reference proteome</keyword>
<dbReference type="SUPFAM" id="SSF53756">
    <property type="entry name" value="UDP-Glycosyltransferase/glycogen phosphorylase"/>
    <property type="match status" value="1"/>
</dbReference>